<dbReference type="Pfam" id="PF01382">
    <property type="entry name" value="Avidin"/>
    <property type="match status" value="1"/>
</dbReference>
<feature type="compositionally biased region" description="Basic residues" evidence="4">
    <location>
        <begin position="8"/>
        <end position="19"/>
    </location>
</feature>
<dbReference type="Proteomes" id="UP001565474">
    <property type="component" value="Unassembled WGS sequence"/>
</dbReference>
<dbReference type="SUPFAM" id="SSF50876">
    <property type="entry name" value="Avidin/streptavidin"/>
    <property type="match status" value="1"/>
</dbReference>
<organism evidence="5 6">
    <name type="scientific">Bradyrhizobium yuanmingense</name>
    <dbReference type="NCBI Taxonomy" id="108015"/>
    <lineage>
        <taxon>Bacteria</taxon>
        <taxon>Pseudomonadati</taxon>
        <taxon>Pseudomonadota</taxon>
        <taxon>Alphaproteobacteria</taxon>
        <taxon>Hyphomicrobiales</taxon>
        <taxon>Nitrobacteraceae</taxon>
        <taxon>Bradyrhizobium</taxon>
    </lineage>
</organism>
<evidence type="ECO:0000256" key="1">
    <source>
        <dbReference type="ARBA" id="ARBA00004613"/>
    </source>
</evidence>
<evidence type="ECO:0000256" key="2">
    <source>
        <dbReference type="ARBA" id="ARBA00022525"/>
    </source>
</evidence>
<comment type="subcellular location">
    <subcellularLocation>
        <location evidence="1">Secreted</location>
    </subcellularLocation>
</comment>
<evidence type="ECO:0000313" key="6">
    <source>
        <dbReference type="Proteomes" id="UP001565474"/>
    </source>
</evidence>
<gene>
    <name evidence="5" type="ORF">ABH992_005506</name>
</gene>
<keyword evidence="2" id="KW-0964">Secreted</keyword>
<accession>A0ABV4GQC7</accession>
<evidence type="ECO:0000256" key="4">
    <source>
        <dbReference type="SAM" id="MobiDB-lite"/>
    </source>
</evidence>
<dbReference type="InterPro" id="IPR005468">
    <property type="entry name" value="Avidin/str"/>
</dbReference>
<protein>
    <recommendedName>
        <fullName evidence="7">Avidin family protein</fullName>
    </recommendedName>
</protein>
<evidence type="ECO:0000256" key="3">
    <source>
        <dbReference type="ARBA" id="ARBA00022729"/>
    </source>
</evidence>
<proteinExistence type="predicted"/>
<feature type="region of interest" description="Disordered" evidence="4">
    <location>
        <begin position="1"/>
        <end position="65"/>
    </location>
</feature>
<evidence type="ECO:0008006" key="7">
    <source>
        <dbReference type="Google" id="ProtNLM"/>
    </source>
</evidence>
<keyword evidence="3" id="KW-0732">Signal</keyword>
<dbReference type="InterPro" id="IPR036896">
    <property type="entry name" value="Avidin-like_sf"/>
</dbReference>
<sequence length="240" mass="26469">MLSSKSTRNWRRSRDRCRSRPLVPAPRRPFRRPGALASHQSSRASAYRAHRDHSSGDSGRRPPGSGATSGICAGFHCRMQDKTANVTSNCTKLHGLCCYPHATYFFRGLNMKRLLGLLLLAQCFMVSSKATAQGLPAPSFWKNERGSELFVLSANSGAIQGTFTNHAHGFACQDIPYPASGAVSPRGLYFVVTFAQCNSFTRWVGKINGSKMPTSWTLFYVDQNGKPSKLKGADTFTRVW</sequence>
<name>A0ABV4GQC7_9BRAD</name>
<evidence type="ECO:0000313" key="5">
    <source>
        <dbReference type="EMBL" id="MEY9473107.1"/>
    </source>
</evidence>
<dbReference type="Gene3D" id="2.40.128.30">
    <property type="entry name" value="Avidin-like"/>
    <property type="match status" value="1"/>
</dbReference>
<comment type="caution">
    <text evidence="5">The sequence shown here is derived from an EMBL/GenBank/DDBJ whole genome shotgun (WGS) entry which is preliminary data.</text>
</comment>
<dbReference type="EMBL" id="JBGBZN010000002">
    <property type="protein sequence ID" value="MEY9473107.1"/>
    <property type="molecule type" value="Genomic_DNA"/>
</dbReference>
<dbReference type="PROSITE" id="PS51326">
    <property type="entry name" value="AVIDIN_2"/>
    <property type="match status" value="1"/>
</dbReference>
<keyword evidence="6" id="KW-1185">Reference proteome</keyword>
<reference evidence="5 6" key="1">
    <citation type="submission" date="2024-07" db="EMBL/GenBank/DDBJ databases">
        <title>Genomic Encyclopedia of Type Strains, Phase V (KMG-V): Genome sequencing to study the core and pangenomes of soil and plant-associated prokaryotes.</title>
        <authorList>
            <person name="Whitman W."/>
        </authorList>
    </citation>
    <scope>NUCLEOTIDE SEQUENCE [LARGE SCALE GENOMIC DNA]</scope>
    <source>
        <strain evidence="5 6">USDA 222</strain>
    </source>
</reference>